<comment type="caution">
    <text evidence="2">The sequence shown here is derived from an EMBL/GenBank/DDBJ whole genome shotgun (WGS) entry which is preliminary data.</text>
</comment>
<protein>
    <submittedName>
        <fullName evidence="2">Uncharacterized protein</fullName>
    </submittedName>
</protein>
<evidence type="ECO:0000313" key="2">
    <source>
        <dbReference type="EMBL" id="MPM03331.1"/>
    </source>
</evidence>
<reference evidence="2" key="1">
    <citation type="submission" date="2019-08" db="EMBL/GenBank/DDBJ databases">
        <authorList>
            <person name="Kucharzyk K."/>
            <person name="Murdoch R.W."/>
            <person name="Higgins S."/>
            <person name="Loffler F."/>
        </authorList>
    </citation>
    <scope>NUCLEOTIDE SEQUENCE</scope>
</reference>
<dbReference type="EMBL" id="VSSQ01000943">
    <property type="protein sequence ID" value="MPM03331.1"/>
    <property type="molecule type" value="Genomic_DNA"/>
</dbReference>
<organism evidence="2">
    <name type="scientific">bioreactor metagenome</name>
    <dbReference type="NCBI Taxonomy" id="1076179"/>
    <lineage>
        <taxon>unclassified sequences</taxon>
        <taxon>metagenomes</taxon>
        <taxon>ecological metagenomes</taxon>
    </lineage>
</organism>
<gene>
    <name evidence="2" type="ORF">SDC9_49596</name>
</gene>
<keyword evidence="1" id="KW-1133">Transmembrane helix</keyword>
<sequence>MKLIKMFFTISVLLGLFALIFKYSIWSINIILLAAILLLVVDIFYAKA</sequence>
<accession>A0A644WIJ2</accession>
<keyword evidence="1" id="KW-0812">Transmembrane</keyword>
<evidence type="ECO:0000256" key="1">
    <source>
        <dbReference type="SAM" id="Phobius"/>
    </source>
</evidence>
<proteinExistence type="predicted"/>
<name>A0A644WIJ2_9ZZZZ</name>
<keyword evidence="1" id="KW-0472">Membrane</keyword>
<feature type="transmembrane region" description="Helical" evidence="1">
    <location>
        <begin position="28"/>
        <end position="46"/>
    </location>
</feature>
<dbReference type="AlphaFoldDB" id="A0A644WIJ2"/>